<organism evidence="1 2">
    <name type="scientific">Limnohabitans parvus II-B4</name>
    <dbReference type="NCBI Taxonomy" id="1293052"/>
    <lineage>
        <taxon>Bacteria</taxon>
        <taxon>Pseudomonadati</taxon>
        <taxon>Pseudomonadota</taxon>
        <taxon>Betaproteobacteria</taxon>
        <taxon>Burkholderiales</taxon>
        <taxon>Comamonadaceae</taxon>
        <taxon>Limnohabitans</taxon>
    </lineage>
</organism>
<name>A0A315EI98_9BURK</name>
<proteinExistence type="predicted"/>
<dbReference type="RefSeq" id="WP_108311772.1">
    <property type="nucleotide sequence ID" value="NZ_NESN01000001.1"/>
</dbReference>
<evidence type="ECO:0008006" key="3">
    <source>
        <dbReference type="Google" id="ProtNLM"/>
    </source>
</evidence>
<evidence type="ECO:0000313" key="1">
    <source>
        <dbReference type="EMBL" id="PUE55782.1"/>
    </source>
</evidence>
<evidence type="ECO:0000313" key="2">
    <source>
        <dbReference type="Proteomes" id="UP000250790"/>
    </source>
</evidence>
<comment type="caution">
    <text evidence="1">The sequence shown here is derived from an EMBL/GenBank/DDBJ whole genome shotgun (WGS) entry which is preliminary data.</text>
</comment>
<dbReference type="OrthoDB" id="6009779at2"/>
<protein>
    <recommendedName>
        <fullName evidence="3">LacI family transcriptional regulator</fullName>
    </recommendedName>
</protein>
<dbReference type="SUPFAM" id="SSF109709">
    <property type="entry name" value="KorB DNA-binding domain-like"/>
    <property type="match status" value="1"/>
</dbReference>
<dbReference type="Proteomes" id="UP000250790">
    <property type="component" value="Unassembled WGS sequence"/>
</dbReference>
<dbReference type="EMBL" id="NESN01000001">
    <property type="protein sequence ID" value="PUE55782.1"/>
    <property type="molecule type" value="Genomic_DNA"/>
</dbReference>
<gene>
    <name evidence="1" type="ORF">B9Z37_04385</name>
</gene>
<sequence>MNNAQSVGNSVASTPNHVEFSTFIPLKFVKRGGRSVVEPPKNVAQVIKDQALLPDTKLVEGLTRAFYWQRLIDEGIVRSGVDIARQEGLDQATVNECMRLTLLDPKIIDSILQGTQPKGLNLHWFTKHTIPALWSEQLAKFQAIAESQ</sequence>
<accession>A0A315EI98</accession>
<keyword evidence="2" id="KW-1185">Reference proteome</keyword>
<reference evidence="1 2" key="1">
    <citation type="submission" date="2017-04" db="EMBL/GenBank/DDBJ databases">
        <title>Unexpected and diverse lifestyles within the genus Limnohabitans.</title>
        <authorList>
            <person name="Kasalicky V."/>
            <person name="Mehrshad M."/>
            <person name="Andrei S.-A."/>
            <person name="Salcher M."/>
            <person name="Kratochvilova H."/>
            <person name="Simek K."/>
            <person name="Ghai R."/>
        </authorList>
    </citation>
    <scope>NUCLEOTIDE SEQUENCE [LARGE SCALE GENOMIC DNA]</scope>
    <source>
        <strain evidence="1 2">II-B4</strain>
    </source>
</reference>
<dbReference type="AlphaFoldDB" id="A0A315EI98"/>